<proteinExistence type="predicted"/>
<reference evidence="1 2" key="1">
    <citation type="journal article" date="2018" name="Nat. Genet.">
        <title>Extensive intraspecific gene order and gene structural variations between Mo17 and other maize genomes.</title>
        <authorList>
            <person name="Sun S."/>
            <person name="Zhou Y."/>
            <person name="Chen J."/>
            <person name="Shi J."/>
            <person name="Zhao H."/>
            <person name="Zhao H."/>
            <person name="Song W."/>
            <person name="Zhang M."/>
            <person name="Cui Y."/>
            <person name="Dong X."/>
            <person name="Liu H."/>
            <person name="Ma X."/>
            <person name="Jiao Y."/>
            <person name="Wang B."/>
            <person name="Wei X."/>
            <person name="Stein J.C."/>
            <person name="Glaubitz J.C."/>
            <person name="Lu F."/>
            <person name="Yu G."/>
            <person name="Liang C."/>
            <person name="Fengler K."/>
            <person name="Li B."/>
            <person name="Rafalski A."/>
            <person name="Schnable P.S."/>
            <person name="Ware D.H."/>
            <person name="Buckler E.S."/>
            <person name="Lai J."/>
        </authorList>
    </citation>
    <scope>NUCLEOTIDE SEQUENCE [LARGE SCALE GENOMIC DNA]</scope>
    <source>
        <strain evidence="2">cv. Missouri 17</strain>
        <tissue evidence="1">Seedling</tissue>
    </source>
</reference>
<organism evidence="1 2">
    <name type="scientific">Zea mays</name>
    <name type="common">Maize</name>
    <dbReference type="NCBI Taxonomy" id="4577"/>
    <lineage>
        <taxon>Eukaryota</taxon>
        <taxon>Viridiplantae</taxon>
        <taxon>Streptophyta</taxon>
        <taxon>Embryophyta</taxon>
        <taxon>Tracheophyta</taxon>
        <taxon>Spermatophyta</taxon>
        <taxon>Magnoliopsida</taxon>
        <taxon>Liliopsida</taxon>
        <taxon>Poales</taxon>
        <taxon>Poaceae</taxon>
        <taxon>PACMAD clade</taxon>
        <taxon>Panicoideae</taxon>
        <taxon>Andropogonodae</taxon>
        <taxon>Andropogoneae</taxon>
        <taxon>Tripsacinae</taxon>
        <taxon>Zea</taxon>
    </lineage>
</organism>
<dbReference type="Proteomes" id="UP000251960">
    <property type="component" value="Chromosome 10"/>
</dbReference>
<feature type="non-terminal residue" evidence="1">
    <location>
        <position position="1"/>
    </location>
</feature>
<accession>A0A3L6GAG0</accession>
<evidence type="ECO:0000313" key="1">
    <source>
        <dbReference type="EMBL" id="PWZ44025.1"/>
    </source>
</evidence>
<gene>
    <name evidence="1" type="ORF">Zm00014a_029008</name>
</gene>
<dbReference type="EMBL" id="NCVQ01000002">
    <property type="protein sequence ID" value="PWZ44025.1"/>
    <property type="molecule type" value="Genomic_DNA"/>
</dbReference>
<name>A0A3L6GAG0_MAIZE</name>
<comment type="caution">
    <text evidence="1">The sequence shown here is derived from an EMBL/GenBank/DDBJ whole genome shotgun (WGS) entry which is preliminary data.</text>
</comment>
<dbReference type="AlphaFoldDB" id="A0A3L6GAG0"/>
<evidence type="ECO:0000313" key="2">
    <source>
        <dbReference type="Proteomes" id="UP000251960"/>
    </source>
</evidence>
<sequence>RLGPKIANGLKCIKHCILQFRTPKRDFNL</sequence>
<protein>
    <submittedName>
        <fullName evidence="1">Uncharacterized protein</fullName>
    </submittedName>
</protein>